<evidence type="ECO:0000313" key="8">
    <source>
        <dbReference type="EMBL" id="KAL3229555.1"/>
    </source>
</evidence>
<accession>A0ABR4NNH7</accession>
<dbReference type="EMBL" id="JBEVYD010000011">
    <property type="protein sequence ID" value="KAL3229555.1"/>
    <property type="molecule type" value="Genomic_DNA"/>
</dbReference>
<dbReference type="Pfam" id="PF03517">
    <property type="entry name" value="Voldacs"/>
    <property type="match status" value="1"/>
</dbReference>
<sequence>MSTIASIKPTLENVIPWKQYQLHQPRALVNNDLYDDKDGKLILYGGGREFMLRDLDKDEALETELYILEGRIIIWIKREDVNRGVEIPNESILYHGVRLDYTSGREGHQLELILSLARDPVLDELLSYPPSSDGPTDETSAYTMSSLEIILKPKYSIYDRYYNEAIETLFTFENFGLNRGDDLVDNCQAQLALSLEHTPEQEDEYAEQDQEEELEEAIPMSLADTLSPPAIGNTGTCDDLDDTQFNYDHQSSYAIEQSQLDPPRSILGHRRARGT</sequence>
<organism evidence="8 9">
    <name type="scientific">Nakaseomyces bracarensis</name>
    <dbReference type="NCBI Taxonomy" id="273131"/>
    <lineage>
        <taxon>Eukaryota</taxon>
        <taxon>Fungi</taxon>
        <taxon>Dikarya</taxon>
        <taxon>Ascomycota</taxon>
        <taxon>Saccharomycotina</taxon>
        <taxon>Saccharomycetes</taxon>
        <taxon>Saccharomycetales</taxon>
        <taxon>Saccharomycetaceae</taxon>
        <taxon>Nakaseomyces</taxon>
    </lineage>
</organism>
<comment type="similarity">
    <text evidence="3">Belongs to the LOT5 family.</text>
</comment>
<feature type="region of interest" description="Disordered" evidence="7">
    <location>
        <begin position="224"/>
        <end position="275"/>
    </location>
</feature>
<evidence type="ECO:0000313" key="9">
    <source>
        <dbReference type="Proteomes" id="UP001623330"/>
    </source>
</evidence>
<dbReference type="InterPro" id="IPR039924">
    <property type="entry name" value="ICln/Lot5/Saf5"/>
</dbReference>
<evidence type="ECO:0000256" key="3">
    <source>
        <dbReference type="ARBA" id="ARBA00006172"/>
    </source>
</evidence>
<proteinExistence type="inferred from homology"/>
<dbReference type="Proteomes" id="UP001623330">
    <property type="component" value="Unassembled WGS sequence"/>
</dbReference>
<protein>
    <recommendedName>
        <fullName evidence="4">Protein LOT5</fullName>
    </recommendedName>
</protein>
<comment type="caution">
    <text evidence="8">The sequence shown here is derived from an EMBL/GenBank/DDBJ whole genome shotgun (WGS) entry which is preliminary data.</text>
</comment>
<evidence type="ECO:0000256" key="2">
    <source>
        <dbReference type="ARBA" id="ARBA00004496"/>
    </source>
</evidence>
<evidence type="ECO:0000256" key="7">
    <source>
        <dbReference type="SAM" id="MobiDB-lite"/>
    </source>
</evidence>
<evidence type="ECO:0000256" key="6">
    <source>
        <dbReference type="ARBA" id="ARBA00023242"/>
    </source>
</evidence>
<keyword evidence="9" id="KW-1185">Reference proteome</keyword>
<evidence type="ECO:0000256" key="4">
    <source>
        <dbReference type="ARBA" id="ARBA00015935"/>
    </source>
</evidence>
<reference evidence="8 9" key="1">
    <citation type="submission" date="2024-05" db="EMBL/GenBank/DDBJ databases">
        <title>Long read based assembly of the Candida bracarensis genome reveals expanded adhesin content.</title>
        <authorList>
            <person name="Marcet-Houben M."/>
            <person name="Ksiezopolska E."/>
            <person name="Gabaldon T."/>
        </authorList>
    </citation>
    <scope>NUCLEOTIDE SEQUENCE [LARGE SCALE GENOMIC DNA]</scope>
    <source>
        <strain evidence="8 9">CBM6</strain>
    </source>
</reference>
<evidence type="ECO:0000256" key="5">
    <source>
        <dbReference type="ARBA" id="ARBA00022490"/>
    </source>
</evidence>
<comment type="subcellular location">
    <subcellularLocation>
        <location evidence="2">Cytoplasm</location>
    </subcellularLocation>
    <subcellularLocation>
        <location evidence="1">Nucleus</location>
    </subcellularLocation>
</comment>
<gene>
    <name evidence="8" type="ORF">RNJ44_01691</name>
</gene>
<evidence type="ECO:0000256" key="1">
    <source>
        <dbReference type="ARBA" id="ARBA00004123"/>
    </source>
</evidence>
<name>A0ABR4NNH7_9SACH</name>
<keyword evidence="6" id="KW-0539">Nucleus</keyword>
<keyword evidence="5" id="KW-0963">Cytoplasm</keyword>
<feature type="compositionally biased region" description="Polar residues" evidence="7">
    <location>
        <begin position="243"/>
        <end position="260"/>
    </location>
</feature>